<dbReference type="RefSeq" id="WP_091022072.1">
    <property type="nucleotide sequence ID" value="NZ_BKAE01000003.1"/>
</dbReference>
<keyword evidence="2" id="KW-1133">Transmembrane helix</keyword>
<dbReference type="Pfam" id="PF09534">
    <property type="entry name" value="Trp_oprn_chp"/>
    <property type="match status" value="1"/>
</dbReference>
<keyword evidence="2" id="KW-0472">Membrane</keyword>
<protein>
    <submittedName>
        <fullName evidence="3">Trp region conserved hypothetical membrane protein</fullName>
    </submittedName>
</protein>
<sequence>MPSAGFGPVVVLGLAAGVGAAVAGNQAWVVADASSEGATSAFVATATGASVPLATALALVVLASWGVVLVSRGRVRRAVAGLGAVAALGTLVTYVAGFFSAAESLRDDFVAAGFDSVDVDHTRWYWIGLVCAVVSVLATLQAVRRVPQWPEMGTRYDAPGDQPRPQSPAEPAEEPSSLDLWKAIDEGRDPTR</sequence>
<evidence type="ECO:0000313" key="3">
    <source>
        <dbReference type="EMBL" id="SDM73189.1"/>
    </source>
</evidence>
<feature type="region of interest" description="Disordered" evidence="1">
    <location>
        <begin position="151"/>
        <end position="192"/>
    </location>
</feature>
<reference evidence="3 4" key="1">
    <citation type="submission" date="2016-10" db="EMBL/GenBank/DDBJ databases">
        <authorList>
            <person name="de Groot N.N."/>
        </authorList>
    </citation>
    <scope>NUCLEOTIDE SEQUENCE [LARGE SCALE GENOMIC DNA]</scope>
    <source>
        <strain evidence="3 4">CGMCC 1.11147</strain>
    </source>
</reference>
<accession>A0A1G9VLY7</accession>
<feature type="transmembrane region" description="Helical" evidence="2">
    <location>
        <begin position="78"/>
        <end position="99"/>
    </location>
</feature>
<name>A0A1G9VLY7_9ACTN</name>
<keyword evidence="2" id="KW-0812">Transmembrane</keyword>
<dbReference type="Proteomes" id="UP000199004">
    <property type="component" value="Unassembled WGS sequence"/>
</dbReference>
<gene>
    <name evidence="3" type="ORF">SAMN05192576_0804</name>
</gene>
<feature type="compositionally biased region" description="Low complexity" evidence="1">
    <location>
        <begin position="167"/>
        <end position="177"/>
    </location>
</feature>
<dbReference type="STRING" id="1005944.SAMN05192576_0804"/>
<proteinExistence type="predicted"/>
<feature type="transmembrane region" description="Helical" evidence="2">
    <location>
        <begin position="49"/>
        <end position="71"/>
    </location>
</feature>
<keyword evidence="4" id="KW-1185">Reference proteome</keyword>
<dbReference type="OrthoDB" id="3712369at2"/>
<evidence type="ECO:0000313" key="4">
    <source>
        <dbReference type="Proteomes" id="UP000199004"/>
    </source>
</evidence>
<organism evidence="3 4">
    <name type="scientific">Nocardioides szechwanensis</name>
    <dbReference type="NCBI Taxonomy" id="1005944"/>
    <lineage>
        <taxon>Bacteria</taxon>
        <taxon>Bacillati</taxon>
        <taxon>Actinomycetota</taxon>
        <taxon>Actinomycetes</taxon>
        <taxon>Propionibacteriales</taxon>
        <taxon>Nocardioidaceae</taxon>
        <taxon>Nocardioides</taxon>
    </lineage>
</organism>
<dbReference type="InterPro" id="IPR019051">
    <property type="entry name" value="Trp_biosyn_TM_oprn/chp"/>
</dbReference>
<dbReference type="EMBL" id="FNIC01000001">
    <property type="protein sequence ID" value="SDM73189.1"/>
    <property type="molecule type" value="Genomic_DNA"/>
</dbReference>
<feature type="compositionally biased region" description="Basic and acidic residues" evidence="1">
    <location>
        <begin position="182"/>
        <end position="192"/>
    </location>
</feature>
<evidence type="ECO:0000256" key="1">
    <source>
        <dbReference type="SAM" id="MobiDB-lite"/>
    </source>
</evidence>
<evidence type="ECO:0000256" key="2">
    <source>
        <dbReference type="SAM" id="Phobius"/>
    </source>
</evidence>
<feature type="transmembrane region" description="Helical" evidence="2">
    <location>
        <begin position="124"/>
        <end position="143"/>
    </location>
</feature>
<dbReference type="AlphaFoldDB" id="A0A1G9VLY7"/>